<gene>
    <name evidence="1" type="ORF">AWB77_06262</name>
</gene>
<organism evidence="1 2">
    <name type="scientific">Caballeronia fortuita</name>
    <dbReference type="NCBI Taxonomy" id="1777138"/>
    <lineage>
        <taxon>Bacteria</taxon>
        <taxon>Pseudomonadati</taxon>
        <taxon>Pseudomonadota</taxon>
        <taxon>Betaproteobacteria</taxon>
        <taxon>Burkholderiales</taxon>
        <taxon>Burkholderiaceae</taxon>
        <taxon>Caballeronia</taxon>
    </lineage>
</organism>
<keyword evidence="2" id="KW-1185">Reference proteome</keyword>
<evidence type="ECO:0000313" key="1">
    <source>
        <dbReference type="EMBL" id="SAL01058.1"/>
    </source>
</evidence>
<dbReference type="Proteomes" id="UP000054903">
    <property type="component" value="Unassembled WGS sequence"/>
</dbReference>
<evidence type="ECO:0000313" key="2">
    <source>
        <dbReference type="Proteomes" id="UP000054903"/>
    </source>
</evidence>
<comment type="caution">
    <text evidence="1">The sequence shown here is derived from an EMBL/GenBank/DDBJ whole genome shotgun (WGS) entry which is preliminary data.</text>
</comment>
<sequence length="36" mass="4102">MDTYPWSAFHPSMTMDASLQHTTLGTLHEVRHTATE</sequence>
<dbReference type="EMBL" id="FCNX02000022">
    <property type="protein sequence ID" value="SAL01058.1"/>
    <property type="molecule type" value="Genomic_DNA"/>
</dbReference>
<accession>A0A158E2I8</accession>
<protein>
    <submittedName>
        <fullName evidence="1">Uncharacterized protein</fullName>
    </submittedName>
</protein>
<reference evidence="1" key="1">
    <citation type="submission" date="2016-01" db="EMBL/GenBank/DDBJ databases">
        <authorList>
            <person name="Peeters C."/>
        </authorList>
    </citation>
    <scope>NUCLEOTIDE SEQUENCE</scope>
    <source>
        <strain evidence="1">LMG 29320</strain>
    </source>
</reference>
<dbReference type="AlphaFoldDB" id="A0A158E2I8"/>
<name>A0A158E2I8_9BURK</name>
<proteinExistence type="predicted"/>